<keyword evidence="2" id="KW-0812">Transmembrane</keyword>
<dbReference type="RefSeq" id="XP_002183589.1">
    <property type="nucleotide sequence ID" value="XM_002183553.1"/>
</dbReference>
<keyword evidence="4" id="KW-1185">Reference proteome</keyword>
<evidence type="ECO:0000313" key="3">
    <source>
        <dbReference type="EMBL" id="EEC44771.1"/>
    </source>
</evidence>
<feature type="compositionally biased region" description="Basic and acidic residues" evidence="1">
    <location>
        <begin position="330"/>
        <end position="339"/>
    </location>
</feature>
<feature type="region of interest" description="Disordered" evidence="1">
    <location>
        <begin position="510"/>
        <end position="529"/>
    </location>
</feature>
<dbReference type="AlphaFoldDB" id="B7G978"/>
<organism evidence="3 4">
    <name type="scientific">Phaeodactylum tricornutum (strain CCAP 1055/1)</name>
    <dbReference type="NCBI Taxonomy" id="556484"/>
    <lineage>
        <taxon>Eukaryota</taxon>
        <taxon>Sar</taxon>
        <taxon>Stramenopiles</taxon>
        <taxon>Ochrophyta</taxon>
        <taxon>Bacillariophyta</taxon>
        <taxon>Bacillariophyceae</taxon>
        <taxon>Bacillariophycidae</taxon>
        <taxon>Naviculales</taxon>
        <taxon>Phaeodactylaceae</taxon>
        <taxon>Phaeodactylum</taxon>
    </lineage>
</organism>
<evidence type="ECO:0000256" key="1">
    <source>
        <dbReference type="SAM" id="MobiDB-lite"/>
    </source>
</evidence>
<dbReference type="Proteomes" id="UP000000759">
    <property type="component" value="Chromosome 20"/>
</dbReference>
<sequence length="529" mass="57165">MPITTSRNGGEVNHTPSRELALDETSAHAAERSGNRDALSTGPPVSVLDALCRCILIPLVLLSSIIFVALMVVFAALPLAILTFLLEPIPPGILLRALFEGDGDNWPSGTNRASLSQWSREDIQSSLVHRICLGKRNVVELDEGMGCDLRLDKFHRGAVYFELVGGIPADFPGTSRTFYAFSDCIRVFTAKQAEDGIVPERIAEVGLAAGEPPRHGTVDMTVVPHYLHRTSYHHGISTNVLLTPSPYPILDYGDADVTSSRIGENNSYFLPSSSSDDDAQSLDVGPETDAEKLNKRKYAVHGDDTISNDWEDTLSLLERGAYSASALSHSGEDKEKGDRLNAVPPGGYIGALNRQTVTKVASNKIEKKDDQETNGDYPAKEASSFLDKSFEGSLVIVHPREASDGLAGGTDDNSSHAQDCNDCQTSCIGHDDSDCASNECYSNIDSSVASVSNRDTMPVPLKELRDSDDTSQGTSFCCDICLLEFDADWIKRKATCPSCREDYMIESAAGHSSNLPSSQNSVHGNENNT</sequence>
<proteinExistence type="predicted"/>
<evidence type="ECO:0000256" key="2">
    <source>
        <dbReference type="SAM" id="Phobius"/>
    </source>
</evidence>
<dbReference type="OrthoDB" id="48802at2759"/>
<dbReference type="HOGENOM" id="CLU_487036_0_0_1"/>
<gene>
    <name evidence="3" type="ORF">PHATRDRAFT_49018</name>
</gene>
<reference evidence="4" key="2">
    <citation type="submission" date="2008-08" db="EMBL/GenBank/DDBJ databases">
        <authorList>
            <consortium name="Diatom Consortium"/>
            <person name="Grigoriev I."/>
            <person name="Grimwood J."/>
            <person name="Kuo A."/>
            <person name="Otillar R.P."/>
            <person name="Salamov A."/>
            <person name="Detter J.C."/>
            <person name="Lindquist E."/>
            <person name="Shapiro H."/>
            <person name="Lucas S."/>
            <person name="Glavina del Rio T."/>
            <person name="Pitluck S."/>
            <person name="Rokhsar D."/>
            <person name="Bowler C."/>
        </authorList>
    </citation>
    <scope>GENOME REANNOTATION</scope>
    <source>
        <strain evidence="4">CCAP 1055/1</strain>
    </source>
</reference>
<keyword evidence="2" id="KW-0472">Membrane</keyword>
<accession>B7G978</accession>
<dbReference type="EMBL" id="CM000622">
    <property type="protein sequence ID" value="EEC44771.1"/>
    <property type="molecule type" value="Genomic_DNA"/>
</dbReference>
<feature type="region of interest" description="Disordered" evidence="1">
    <location>
        <begin position="327"/>
        <end position="347"/>
    </location>
</feature>
<dbReference type="InParanoid" id="B7G978"/>
<feature type="region of interest" description="Disordered" evidence="1">
    <location>
        <begin position="268"/>
        <end position="290"/>
    </location>
</feature>
<dbReference type="KEGG" id="pti:PHATRDRAFT_49018"/>
<protein>
    <submittedName>
        <fullName evidence="3">Uncharacterized protein</fullName>
    </submittedName>
</protein>
<dbReference type="PaxDb" id="2850-Phatr49018"/>
<feature type="region of interest" description="Disordered" evidence="1">
    <location>
        <begin position="360"/>
        <end position="382"/>
    </location>
</feature>
<name>B7G978_PHATC</name>
<reference evidence="3 4" key="1">
    <citation type="journal article" date="2008" name="Nature">
        <title>The Phaeodactylum genome reveals the evolutionary history of diatom genomes.</title>
        <authorList>
            <person name="Bowler C."/>
            <person name="Allen A.E."/>
            <person name="Badger J.H."/>
            <person name="Grimwood J."/>
            <person name="Jabbari K."/>
            <person name="Kuo A."/>
            <person name="Maheswari U."/>
            <person name="Martens C."/>
            <person name="Maumus F."/>
            <person name="Otillar R.P."/>
            <person name="Rayko E."/>
            <person name="Salamov A."/>
            <person name="Vandepoele K."/>
            <person name="Beszteri B."/>
            <person name="Gruber A."/>
            <person name="Heijde M."/>
            <person name="Katinka M."/>
            <person name="Mock T."/>
            <person name="Valentin K."/>
            <person name="Verret F."/>
            <person name="Berges J.A."/>
            <person name="Brownlee C."/>
            <person name="Cadoret J.P."/>
            <person name="Chiovitti A."/>
            <person name="Choi C.J."/>
            <person name="Coesel S."/>
            <person name="De Martino A."/>
            <person name="Detter J.C."/>
            <person name="Durkin C."/>
            <person name="Falciatore A."/>
            <person name="Fournet J."/>
            <person name="Haruta M."/>
            <person name="Huysman M.J."/>
            <person name="Jenkins B.D."/>
            <person name="Jiroutova K."/>
            <person name="Jorgensen R.E."/>
            <person name="Joubert Y."/>
            <person name="Kaplan A."/>
            <person name="Kroger N."/>
            <person name="Kroth P.G."/>
            <person name="La Roche J."/>
            <person name="Lindquist E."/>
            <person name="Lommer M."/>
            <person name="Martin-Jezequel V."/>
            <person name="Lopez P.J."/>
            <person name="Lucas S."/>
            <person name="Mangogna M."/>
            <person name="McGinnis K."/>
            <person name="Medlin L.K."/>
            <person name="Montsant A."/>
            <person name="Oudot-Le Secq M.P."/>
            <person name="Napoli C."/>
            <person name="Obornik M."/>
            <person name="Parker M.S."/>
            <person name="Petit J.L."/>
            <person name="Porcel B.M."/>
            <person name="Poulsen N."/>
            <person name="Robison M."/>
            <person name="Rychlewski L."/>
            <person name="Rynearson T.A."/>
            <person name="Schmutz J."/>
            <person name="Shapiro H."/>
            <person name="Siaut M."/>
            <person name="Stanley M."/>
            <person name="Sussman M.R."/>
            <person name="Taylor A.R."/>
            <person name="Vardi A."/>
            <person name="von Dassow P."/>
            <person name="Vyverman W."/>
            <person name="Willis A."/>
            <person name="Wyrwicz L.S."/>
            <person name="Rokhsar D.S."/>
            <person name="Weissenbach J."/>
            <person name="Armbrust E.V."/>
            <person name="Green B.R."/>
            <person name="Van de Peer Y."/>
            <person name="Grigoriev I.V."/>
        </authorList>
    </citation>
    <scope>NUCLEOTIDE SEQUENCE [LARGE SCALE GENOMIC DNA]</scope>
    <source>
        <strain evidence="3 4">CCAP 1055/1</strain>
    </source>
</reference>
<feature type="transmembrane region" description="Helical" evidence="2">
    <location>
        <begin position="55"/>
        <end position="86"/>
    </location>
</feature>
<dbReference type="GeneID" id="7195278"/>
<keyword evidence="2" id="KW-1133">Transmembrane helix</keyword>
<evidence type="ECO:0000313" key="4">
    <source>
        <dbReference type="Proteomes" id="UP000000759"/>
    </source>
</evidence>